<sequence length="445" mass="48852">MAAACKGHSEVIQVLIEHGCNLNVQNNAGEDALDLAISDRKIEAVRVLLGAMGGADYPKDSVSLQLALANNYTTMKAITSVASIMYPSARNGCENPGKFAWMVWALEEGGALVKQRAMRKMLHAALEDQDVEWVKALAEQGCDMTALLESGHTPFTFAVGHRNTEVIQVLLNYDADPNKPNADGFTALDYAVNEMKDGNDVEIVDILLKSFRCRINMGNNPADTVFSYVLTRAEEWGSKADDLAIRMLASVQDINEDRDSVGCTLLHVATLREREDFIDLLLRRGADLETTDECGVTPLILATQHSPRMIPLLIERGANVNAKYKANAGVLAAAAAQGSVESLEFLVNYGLDIEVKTEKGYPPLACALTWAQEDAALFLIEQGADVHWKTNNKEQTALHFAAKQTLEHVVEELLKRDVKVNVTDSEGWTPLHEVNIILPRIFSSY</sequence>
<name>A0ACB6R0Q7_9PLEO</name>
<evidence type="ECO:0000313" key="1">
    <source>
        <dbReference type="EMBL" id="KAF2472041.1"/>
    </source>
</evidence>
<dbReference type="Proteomes" id="UP000799755">
    <property type="component" value="Unassembled WGS sequence"/>
</dbReference>
<dbReference type="EMBL" id="MU003503">
    <property type="protein sequence ID" value="KAF2472041.1"/>
    <property type="molecule type" value="Genomic_DNA"/>
</dbReference>
<evidence type="ECO:0000313" key="2">
    <source>
        <dbReference type="Proteomes" id="UP000799755"/>
    </source>
</evidence>
<reference evidence="1" key="1">
    <citation type="journal article" date="2020" name="Stud. Mycol.">
        <title>101 Dothideomycetes genomes: a test case for predicting lifestyles and emergence of pathogens.</title>
        <authorList>
            <person name="Haridas S."/>
            <person name="Albert R."/>
            <person name="Binder M."/>
            <person name="Bloem J."/>
            <person name="Labutti K."/>
            <person name="Salamov A."/>
            <person name="Andreopoulos B."/>
            <person name="Baker S."/>
            <person name="Barry K."/>
            <person name="Bills G."/>
            <person name="Bluhm B."/>
            <person name="Cannon C."/>
            <person name="Castanera R."/>
            <person name="Culley D."/>
            <person name="Daum C."/>
            <person name="Ezra D."/>
            <person name="Gonzalez J."/>
            <person name="Henrissat B."/>
            <person name="Kuo A."/>
            <person name="Liang C."/>
            <person name="Lipzen A."/>
            <person name="Lutzoni F."/>
            <person name="Magnuson J."/>
            <person name="Mondo S."/>
            <person name="Nolan M."/>
            <person name="Ohm R."/>
            <person name="Pangilinan J."/>
            <person name="Park H.-J."/>
            <person name="Ramirez L."/>
            <person name="Alfaro M."/>
            <person name="Sun H."/>
            <person name="Tritt A."/>
            <person name="Yoshinaga Y."/>
            <person name="Zwiers L.-H."/>
            <person name="Turgeon B."/>
            <person name="Goodwin S."/>
            <person name="Spatafora J."/>
            <person name="Crous P."/>
            <person name="Grigoriev I."/>
        </authorList>
    </citation>
    <scope>NUCLEOTIDE SEQUENCE</scope>
    <source>
        <strain evidence="1">ATCC 200398</strain>
    </source>
</reference>
<protein>
    <submittedName>
        <fullName evidence="1">Ankyrin</fullName>
    </submittedName>
</protein>
<proteinExistence type="predicted"/>
<comment type="caution">
    <text evidence="1">The sequence shown here is derived from an EMBL/GenBank/DDBJ whole genome shotgun (WGS) entry which is preliminary data.</text>
</comment>
<keyword evidence="2" id="KW-1185">Reference proteome</keyword>
<organism evidence="1 2">
    <name type="scientific">Lindgomyces ingoldianus</name>
    <dbReference type="NCBI Taxonomy" id="673940"/>
    <lineage>
        <taxon>Eukaryota</taxon>
        <taxon>Fungi</taxon>
        <taxon>Dikarya</taxon>
        <taxon>Ascomycota</taxon>
        <taxon>Pezizomycotina</taxon>
        <taxon>Dothideomycetes</taxon>
        <taxon>Pleosporomycetidae</taxon>
        <taxon>Pleosporales</taxon>
        <taxon>Lindgomycetaceae</taxon>
        <taxon>Lindgomyces</taxon>
    </lineage>
</organism>
<gene>
    <name evidence="1" type="ORF">BDR25DRAFT_17747</name>
</gene>
<accession>A0ACB6R0Q7</accession>